<evidence type="ECO:0000259" key="3">
    <source>
        <dbReference type="PROSITE" id="PS51186"/>
    </source>
</evidence>
<feature type="domain" description="N-acetyltransferase" evidence="3">
    <location>
        <begin position="5"/>
        <end position="152"/>
    </location>
</feature>
<dbReference type="RefSeq" id="WP_161885153.1">
    <property type="nucleotide sequence ID" value="NZ_CP017146.1"/>
</dbReference>
<dbReference type="PANTHER" id="PTHR43877:SF2">
    <property type="entry name" value="AMINOALKYLPHOSPHONATE N-ACETYLTRANSFERASE-RELATED"/>
    <property type="match status" value="1"/>
</dbReference>
<dbReference type="InterPro" id="IPR050832">
    <property type="entry name" value="Bact_Acetyltransf"/>
</dbReference>
<dbReference type="OrthoDB" id="3190820at2"/>
<dbReference type="AlphaFoldDB" id="A0A7L5AHD6"/>
<dbReference type="CDD" id="cd04301">
    <property type="entry name" value="NAT_SF"/>
    <property type="match status" value="1"/>
</dbReference>
<dbReference type="SUPFAM" id="SSF55729">
    <property type="entry name" value="Acyl-CoA N-acyltransferases (Nat)"/>
    <property type="match status" value="1"/>
</dbReference>
<dbReference type="Gene3D" id="3.40.630.30">
    <property type="match status" value="1"/>
</dbReference>
<reference evidence="4 5" key="1">
    <citation type="submission" date="2016-09" db="EMBL/GenBank/DDBJ databases">
        <title>Complete genome sequence of microbes from the polar regions.</title>
        <authorList>
            <person name="Liao L."/>
            <person name="Chen B."/>
        </authorList>
    </citation>
    <scope>NUCLEOTIDE SEQUENCE [LARGE SCALE GENOMIC DNA]</scope>
    <source>
        <strain evidence="4 5">ZS314</strain>
    </source>
</reference>
<organism evidence="4 5">
    <name type="scientific">Marisediminicola antarctica</name>
    <dbReference type="NCBI Taxonomy" id="674079"/>
    <lineage>
        <taxon>Bacteria</taxon>
        <taxon>Bacillati</taxon>
        <taxon>Actinomycetota</taxon>
        <taxon>Actinomycetes</taxon>
        <taxon>Micrococcales</taxon>
        <taxon>Microbacteriaceae</taxon>
        <taxon>Marisediminicola</taxon>
    </lineage>
</organism>
<evidence type="ECO:0000256" key="1">
    <source>
        <dbReference type="ARBA" id="ARBA00022679"/>
    </source>
</evidence>
<dbReference type="Pfam" id="PF00583">
    <property type="entry name" value="Acetyltransf_1"/>
    <property type="match status" value="1"/>
</dbReference>
<keyword evidence="2" id="KW-0012">Acyltransferase</keyword>
<keyword evidence="5" id="KW-1185">Reference proteome</keyword>
<dbReference type="Proteomes" id="UP000464507">
    <property type="component" value="Chromosome"/>
</dbReference>
<sequence>MQISIAVEVPRQPELIELLRLSDEFALALYPPESCYMLDVGALEADGVTVFVARTEADAVGIAALVDRGDGSGEIKRMFVHDSARGRGVARALLAAIDEAALTCGIHTLQLETGPEHVEAIALYLASGFAVIPNFGQYLGDEFSICMEKALT</sequence>
<dbReference type="InterPro" id="IPR016181">
    <property type="entry name" value="Acyl_CoA_acyltransferase"/>
</dbReference>
<proteinExistence type="predicted"/>
<name>A0A7L5AHD6_9MICO</name>
<dbReference type="PROSITE" id="PS51186">
    <property type="entry name" value="GNAT"/>
    <property type="match status" value="1"/>
</dbReference>
<dbReference type="InterPro" id="IPR000182">
    <property type="entry name" value="GNAT_dom"/>
</dbReference>
<protein>
    <recommendedName>
        <fullName evidence="3">N-acetyltransferase domain-containing protein</fullName>
    </recommendedName>
</protein>
<accession>A0A7L5AHD6</accession>
<dbReference type="EMBL" id="CP017146">
    <property type="protein sequence ID" value="QHO68794.1"/>
    <property type="molecule type" value="Genomic_DNA"/>
</dbReference>
<evidence type="ECO:0000313" key="4">
    <source>
        <dbReference type="EMBL" id="QHO68794.1"/>
    </source>
</evidence>
<dbReference type="GO" id="GO:0016747">
    <property type="term" value="F:acyltransferase activity, transferring groups other than amino-acyl groups"/>
    <property type="evidence" value="ECO:0007669"/>
    <property type="project" value="InterPro"/>
</dbReference>
<evidence type="ECO:0000313" key="5">
    <source>
        <dbReference type="Proteomes" id="UP000464507"/>
    </source>
</evidence>
<dbReference type="PANTHER" id="PTHR43877">
    <property type="entry name" value="AMINOALKYLPHOSPHONATE N-ACETYLTRANSFERASE-RELATED-RELATED"/>
    <property type="match status" value="1"/>
</dbReference>
<keyword evidence="1" id="KW-0808">Transferase</keyword>
<evidence type="ECO:0000256" key="2">
    <source>
        <dbReference type="ARBA" id="ARBA00023315"/>
    </source>
</evidence>
<dbReference type="KEGG" id="mant:BHD05_03215"/>
<gene>
    <name evidence="4" type="ORF">BHD05_03215</name>
</gene>